<organism evidence="2">
    <name type="scientific">freshwater metagenome</name>
    <dbReference type="NCBI Taxonomy" id="449393"/>
    <lineage>
        <taxon>unclassified sequences</taxon>
        <taxon>metagenomes</taxon>
        <taxon>ecological metagenomes</taxon>
    </lineage>
</organism>
<proteinExistence type="predicted"/>
<gene>
    <name evidence="2" type="ORF">UFOPK3255_00808</name>
</gene>
<feature type="region of interest" description="Disordered" evidence="1">
    <location>
        <begin position="36"/>
        <end position="55"/>
    </location>
</feature>
<reference evidence="2" key="1">
    <citation type="submission" date="2020-05" db="EMBL/GenBank/DDBJ databases">
        <authorList>
            <person name="Chiriac C."/>
            <person name="Salcher M."/>
            <person name="Ghai R."/>
            <person name="Kavagutti S V."/>
        </authorList>
    </citation>
    <scope>NUCLEOTIDE SEQUENCE</scope>
</reference>
<dbReference type="AlphaFoldDB" id="A0A6J7BFF1"/>
<accession>A0A6J7BFF1</accession>
<protein>
    <submittedName>
        <fullName evidence="2">Unannotated protein</fullName>
    </submittedName>
</protein>
<name>A0A6J7BFF1_9ZZZZ</name>
<evidence type="ECO:0000313" key="2">
    <source>
        <dbReference type="EMBL" id="CAB4843874.1"/>
    </source>
</evidence>
<dbReference type="EMBL" id="CAFAZY010000109">
    <property type="protein sequence ID" value="CAB4843874.1"/>
    <property type="molecule type" value="Genomic_DNA"/>
</dbReference>
<evidence type="ECO:0000256" key="1">
    <source>
        <dbReference type="SAM" id="MobiDB-lite"/>
    </source>
</evidence>
<sequence length="55" mass="5814">MQIAKSKPDPLLGSQAGESETVVFLLGHTSLQLTMAARTRSRDSDRAASGSPRSV</sequence>